<proteinExistence type="predicted"/>
<feature type="transmembrane region" description="Helical" evidence="1">
    <location>
        <begin position="49"/>
        <end position="70"/>
    </location>
</feature>
<name>A0ABR1DGA4_NECAM</name>
<protein>
    <recommendedName>
        <fullName evidence="4">Transmembrane protein</fullName>
    </recommendedName>
</protein>
<keyword evidence="1" id="KW-0812">Transmembrane</keyword>
<feature type="transmembrane region" description="Helical" evidence="1">
    <location>
        <begin position="82"/>
        <end position="107"/>
    </location>
</feature>
<evidence type="ECO:0008006" key="4">
    <source>
        <dbReference type="Google" id="ProtNLM"/>
    </source>
</evidence>
<reference evidence="2 3" key="1">
    <citation type="submission" date="2023-08" db="EMBL/GenBank/DDBJ databases">
        <title>A Necator americanus chromosomal reference genome.</title>
        <authorList>
            <person name="Ilik V."/>
            <person name="Petrzelkova K.J."/>
            <person name="Pardy F."/>
            <person name="Fuh T."/>
            <person name="Niatou-Singa F.S."/>
            <person name="Gouil Q."/>
            <person name="Baker L."/>
            <person name="Ritchie M.E."/>
            <person name="Jex A.R."/>
            <person name="Gazzola D."/>
            <person name="Li H."/>
            <person name="Toshio Fujiwara R."/>
            <person name="Zhan B."/>
            <person name="Aroian R.V."/>
            <person name="Pafco B."/>
            <person name="Schwarz E.M."/>
        </authorList>
    </citation>
    <scope>NUCLEOTIDE SEQUENCE [LARGE SCALE GENOMIC DNA]</scope>
    <source>
        <strain evidence="2 3">Aroian</strain>
        <tissue evidence="2">Whole animal</tissue>
    </source>
</reference>
<keyword evidence="1" id="KW-0472">Membrane</keyword>
<evidence type="ECO:0000313" key="2">
    <source>
        <dbReference type="EMBL" id="KAK6749439.1"/>
    </source>
</evidence>
<sequence length="163" mass="18235">MHVTIDAEVRLHSGETECSRFTSVSCVGQTSTKNCCAFHFSLKEMNFQAIICSFITAIGTVMICMTTRTVDDDGEFKGTAKTVILAIGIALTAIGGLGYTFTVYEVIKRGHEKLLKQEKRKLEKQVHRRRKETAAKELARKETGRMASDEILMEAGEIWIEKI</sequence>
<dbReference type="EMBL" id="JAVFWL010000004">
    <property type="protein sequence ID" value="KAK6749439.1"/>
    <property type="molecule type" value="Genomic_DNA"/>
</dbReference>
<evidence type="ECO:0000313" key="3">
    <source>
        <dbReference type="Proteomes" id="UP001303046"/>
    </source>
</evidence>
<evidence type="ECO:0000256" key="1">
    <source>
        <dbReference type="SAM" id="Phobius"/>
    </source>
</evidence>
<organism evidence="2 3">
    <name type="scientific">Necator americanus</name>
    <name type="common">Human hookworm</name>
    <dbReference type="NCBI Taxonomy" id="51031"/>
    <lineage>
        <taxon>Eukaryota</taxon>
        <taxon>Metazoa</taxon>
        <taxon>Ecdysozoa</taxon>
        <taxon>Nematoda</taxon>
        <taxon>Chromadorea</taxon>
        <taxon>Rhabditida</taxon>
        <taxon>Rhabditina</taxon>
        <taxon>Rhabditomorpha</taxon>
        <taxon>Strongyloidea</taxon>
        <taxon>Ancylostomatidae</taxon>
        <taxon>Bunostominae</taxon>
        <taxon>Necator</taxon>
    </lineage>
</organism>
<gene>
    <name evidence="2" type="primary">Necator_chrIV.g15113</name>
    <name evidence="2" type="ORF">RB195_001818</name>
</gene>
<keyword evidence="1" id="KW-1133">Transmembrane helix</keyword>
<comment type="caution">
    <text evidence="2">The sequence shown here is derived from an EMBL/GenBank/DDBJ whole genome shotgun (WGS) entry which is preliminary data.</text>
</comment>
<keyword evidence="3" id="KW-1185">Reference proteome</keyword>
<dbReference type="Proteomes" id="UP001303046">
    <property type="component" value="Unassembled WGS sequence"/>
</dbReference>
<accession>A0ABR1DGA4</accession>